<dbReference type="GO" id="GO:0007155">
    <property type="term" value="P:cell adhesion"/>
    <property type="evidence" value="ECO:0007669"/>
    <property type="project" value="InterPro"/>
</dbReference>
<evidence type="ECO:0000313" key="4">
    <source>
        <dbReference type="Proteomes" id="UP000037482"/>
    </source>
</evidence>
<comment type="caution">
    <text evidence="3">The sequence shown here is derived from an EMBL/GenBank/DDBJ whole genome shotgun (WGS) entry which is preliminary data.</text>
</comment>
<gene>
    <name evidence="3" type="ORF">AB868_01477</name>
</gene>
<dbReference type="AlphaFoldDB" id="A0A656VM57"/>
<dbReference type="InterPro" id="IPR057010">
    <property type="entry name" value="MrpH_C"/>
</dbReference>
<evidence type="ECO:0000313" key="3">
    <source>
        <dbReference type="EMBL" id="KMU53141.1"/>
    </source>
</evidence>
<protein>
    <recommendedName>
        <fullName evidence="2">Fimbrial adhesin MrpH C-terminal domain-containing protein</fullName>
    </recommendedName>
</protein>
<dbReference type="GO" id="GO:0009289">
    <property type="term" value="C:pilus"/>
    <property type="evidence" value="ECO:0007669"/>
    <property type="project" value="InterPro"/>
</dbReference>
<keyword evidence="1" id="KW-0732">Signal</keyword>
<organism evidence="3 4">
    <name type="scientific">Serratia marcescens</name>
    <dbReference type="NCBI Taxonomy" id="615"/>
    <lineage>
        <taxon>Bacteria</taxon>
        <taxon>Pseudomonadati</taxon>
        <taxon>Pseudomonadota</taxon>
        <taxon>Gammaproteobacteria</taxon>
        <taxon>Enterobacterales</taxon>
        <taxon>Yersiniaceae</taxon>
        <taxon>Serratia</taxon>
    </lineage>
</organism>
<proteinExistence type="predicted"/>
<dbReference type="Pfam" id="PF24223">
    <property type="entry name" value="MrpH_C"/>
    <property type="match status" value="1"/>
</dbReference>
<dbReference type="Gene3D" id="2.60.40.1090">
    <property type="entry name" value="Fimbrial-type adhesion domain"/>
    <property type="match status" value="1"/>
</dbReference>
<dbReference type="Proteomes" id="UP000037482">
    <property type="component" value="Unassembled WGS sequence"/>
</dbReference>
<reference evidence="3 4" key="1">
    <citation type="submission" date="2015-06" db="EMBL/GenBank/DDBJ databases">
        <title>Draft Genome of Serratia marcescens Strain AH0650_Sm1.</title>
        <authorList>
            <person name="Wan Y."/>
            <person name="Gorrie C."/>
            <person name="Holt K."/>
        </authorList>
    </citation>
    <scope>NUCLEOTIDE SEQUENCE [LARGE SCALE GENOMIC DNA]</scope>
    <source>
        <strain evidence="3 4">AH0650_Sm1</strain>
    </source>
</reference>
<dbReference type="InterPro" id="IPR036937">
    <property type="entry name" value="Adhesion_dom_fimbrial_sf"/>
</dbReference>
<feature type="signal peptide" evidence="1">
    <location>
        <begin position="1"/>
        <end position="23"/>
    </location>
</feature>
<evidence type="ECO:0000259" key="2">
    <source>
        <dbReference type="Pfam" id="PF24223"/>
    </source>
</evidence>
<feature type="domain" description="Fimbrial adhesin MrpH C-terminal" evidence="2">
    <location>
        <begin position="160"/>
        <end position="268"/>
    </location>
</feature>
<feature type="chain" id="PRO_5024963923" description="Fimbrial adhesin MrpH C-terminal domain-containing protein" evidence="1">
    <location>
        <begin position="24"/>
        <end position="268"/>
    </location>
</feature>
<accession>A0A656VM57</accession>
<evidence type="ECO:0000256" key="1">
    <source>
        <dbReference type="SAM" id="SignalP"/>
    </source>
</evidence>
<name>A0A656VM57_SERMA</name>
<dbReference type="EMBL" id="LFJS01000011">
    <property type="protein sequence ID" value="KMU53141.1"/>
    <property type="molecule type" value="Genomic_DNA"/>
</dbReference>
<sequence length="268" mass="29921">MRKFVKYIIMISSLLLISNQVRAAWEVDVKFYPTRKQHLVKIIRWDEDDQTKNILYRCKVEGRCILGIYMYHEGSYDYTDDFPMPEKVSDLQTMGELAKVFREQGYLGKEVWSKIRHYPYVNYCYYLGYYLRSGPSTTSMVPVPGGVSDCPTTEIIPTYCSIAEPYIELDHGSLSSDSVNGNTVSKQIHVTCNNDFNLAIRSKDSQGNLSLGRGLNSQLKVNGTDLGIGHSEVVGPSGKTFTLSSTLSGYTSGTGVFQGSSVIILGLP</sequence>